<comment type="similarity">
    <text evidence="2">Belongs to the YkuD family.</text>
</comment>
<keyword evidence="6 7" id="KW-0961">Cell wall biogenesis/degradation</keyword>
<keyword evidence="10" id="KW-1185">Reference proteome</keyword>
<evidence type="ECO:0000256" key="7">
    <source>
        <dbReference type="PROSITE-ProRule" id="PRU01373"/>
    </source>
</evidence>
<keyword evidence="3" id="KW-0808">Transferase</keyword>
<dbReference type="InterPro" id="IPR038063">
    <property type="entry name" value="Transpep_catalytic_dom"/>
</dbReference>
<feature type="active site" description="Nucleophile" evidence="7">
    <location>
        <position position="141"/>
    </location>
</feature>
<dbReference type="PANTHER" id="PTHR36699:SF1">
    <property type="entry name" value="L,D-TRANSPEPTIDASE YAFK-RELATED"/>
    <property type="match status" value="1"/>
</dbReference>
<evidence type="ECO:0000256" key="6">
    <source>
        <dbReference type="ARBA" id="ARBA00023316"/>
    </source>
</evidence>
<reference evidence="9" key="2">
    <citation type="submission" date="2020-09" db="EMBL/GenBank/DDBJ databases">
        <authorList>
            <person name="Sun Q."/>
            <person name="Kim S."/>
        </authorList>
    </citation>
    <scope>NUCLEOTIDE SEQUENCE</scope>
    <source>
        <strain evidence="9">KCTC 42650</strain>
    </source>
</reference>
<dbReference type="RefSeq" id="WP_189678366.1">
    <property type="nucleotide sequence ID" value="NZ_BNCJ01000001.1"/>
</dbReference>
<dbReference type="Gene3D" id="2.40.440.10">
    <property type="entry name" value="L,D-transpeptidase catalytic domain-like"/>
    <property type="match status" value="1"/>
</dbReference>
<dbReference type="AlphaFoldDB" id="A0A8J3M3X4"/>
<gene>
    <name evidence="9" type="ORF">GCM10017056_04120</name>
</gene>
<accession>A0A8J3M3X4</accession>
<organism evidence="9 10">
    <name type="scientific">Seohaeicola zhoushanensis</name>
    <dbReference type="NCBI Taxonomy" id="1569283"/>
    <lineage>
        <taxon>Bacteria</taxon>
        <taxon>Pseudomonadati</taxon>
        <taxon>Pseudomonadota</taxon>
        <taxon>Alphaproteobacteria</taxon>
        <taxon>Rhodobacterales</taxon>
        <taxon>Roseobacteraceae</taxon>
        <taxon>Seohaeicola</taxon>
    </lineage>
</organism>
<feature type="active site" description="Proton donor/acceptor" evidence="7">
    <location>
        <position position="122"/>
    </location>
</feature>
<name>A0A8J3M3X4_9RHOB</name>
<keyword evidence="4 7" id="KW-0133">Cell shape</keyword>
<dbReference type="SUPFAM" id="SSF141523">
    <property type="entry name" value="L,D-transpeptidase catalytic domain-like"/>
    <property type="match status" value="1"/>
</dbReference>
<dbReference type="Pfam" id="PF03734">
    <property type="entry name" value="YkuD"/>
    <property type="match status" value="1"/>
</dbReference>
<dbReference type="UniPathway" id="UPA00219"/>
<dbReference type="CDD" id="cd16913">
    <property type="entry name" value="YkuD_like"/>
    <property type="match status" value="1"/>
</dbReference>
<evidence type="ECO:0000256" key="5">
    <source>
        <dbReference type="ARBA" id="ARBA00022984"/>
    </source>
</evidence>
<comment type="pathway">
    <text evidence="1 7">Cell wall biogenesis; peptidoglycan biosynthesis.</text>
</comment>
<dbReference type="PROSITE" id="PS52029">
    <property type="entry name" value="LD_TPASE"/>
    <property type="match status" value="1"/>
</dbReference>
<comment type="caution">
    <text evidence="9">The sequence shown here is derived from an EMBL/GenBank/DDBJ whole genome shotgun (WGS) entry which is preliminary data.</text>
</comment>
<reference evidence="9" key="1">
    <citation type="journal article" date="2014" name="Int. J. Syst. Evol. Microbiol.">
        <title>Complete genome sequence of Corynebacterium casei LMG S-19264T (=DSM 44701T), isolated from a smear-ripened cheese.</title>
        <authorList>
            <consortium name="US DOE Joint Genome Institute (JGI-PGF)"/>
            <person name="Walter F."/>
            <person name="Albersmeier A."/>
            <person name="Kalinowski J."/>
            <person name="Ruckert C."/>
        </authorList>
    </citation>
    <scope>NUCLEOTIDE SEQUENCE</scope>
    <source>
        <strain evidence="9">KCTC 42650</strain>
    </source>
</reference>
<dbReference type="PANTHER" id="PTHR36699">
    <property type="entry name" value="LD-TRANSPEPTIDASE"/>
    <property type="match status" value="1"/>
</dbReference>
<keyword evidence="5 7" id="KW-0573">Peptidoglycan synthesis</keyword>
<sequence>MKRRVFGFGILAALALPGCASKFRTYRGPEVTGIVVNKTASKMYLLHHTEVLKSYDIDLGFAPAGPKQFEGDGKTPEGTYFINRRNPNSAFHLSLGISYPNEQDVAFAKAQGKRAGGDIFIHGQPNDNKKLSKQKNWTAGCIAVKDREMEDIYAMVREGTVISIYA</sequence>
<dbReference type="GO" id="GO:0008360">
    <property type="term" value="P:regulation of cell shape"/>
    <property type="evidence" value="ECO:0007669"/>
    <property type="project" value="UniProtKB-UniRule"/>
</dbReference>
<evidence type="ECO:0000256" key="2">
    <source>
        <dbReference type="ARBA" id="ARBA00005992"/>
    </source>
</evidence>
<evidence type="ECO:0000256" key="4">
    <source>
        <dbReference type="ARBA" id="ARBA00022960"/>
    </source>
</evidence>
<protein>
    <recommendedName>
        <fullName evidence="8">L,D-TPase catalytic domain-containing protein</fullName>
    </recommendedName>
</protein>
<evidence type="ECO:0000256" key="3">
    <source>
        <dbReference type="ARBA" id="ARBA00022679"/>
    </source>
</evidence>
<dbReference type="Proteomes" id="UP000626220">
    <property type="component" value="Unassembled WGS sequence"/>
</dbReference>
<dbReference type="GO" id="GO:0009252">
    <property type="term" value="P:peptidoglycan biosynthetic process"/>
    <property type="evidence" value="ECO:0007669"/>
    <property type="project" value="UniProtKB-UniPathway"/>
</dbReference>
<feature type="domain" description="L,D-TPase catalytic" evidence="8">
    <location>
        <begin position="32"/>
        <end position="165"/>
    </location>
</feature>
<dbReference type="InterPro" id="IPR005490">
    <property type="entry name" value="LD_TPept_cat_dom"/>
</dbReference>
<proteinExistence type="inferred from homology"/>
<evidence type="ECO:0000256" key="1">
    <source>
        <dbReference type="ARBA" id="ARBA00004752"/>
    </source>
</evidence>
<dbReference type="GO" id="GO:0004180">
    <property type="term" value="F:carboxypeptidase activity"/>
    <property type="evidence" value="ECO:0007669"/>
    <property type="project" value="UniProtKB-ARBA"/>
</dbReference>
<dbReference type="GO" id="GO:0071555">
    <property type="term" value="P:cell wall organization"/>
    <property type="evidence" value="ECO:0007669"/>
    <property type="project" value="UniProtKB-UniRule"/>
</dbReference>
<dbReference type="EMBL" id="BNCJ01000001">
    <property type="protein sequence ID" value="GHF35647.1"/>
    <property type="molecule type" value="Genomic_DNA"/>
</dbReference>
<dbReference type="GO" id="GO:0016740">
    <property type="term" value="F:transferase activity"/>
    <property type="evidence" value="ECO:0007669"/>
    <property type="project" value="UniProtKB-KW"/>
</dbReference>
<evidence type="ECO:0000313" key="10">
    <source>
        <dbReference type="Proteomes" id="UP000626220"/>
    </source>
</evidence>
<evidence type="ECO:0000259" key="8">
    <source>
        <dbReference type="PROSITE" id="PS52029"/>
    </source>
</evidence>
<evidence type="ECO:0000313" key="9">
    <source>
        <dbReference type="EMBL" id="GHF35647.1"/>
    </source>
</evidence>